<dbReference type="GO" id="GO:0007155">
    <property type="term" value="P:cell adhesion"/>
    <property type="evidence" value="ECO:0007669"/>
    <property type="project" value="TreeGrafter"/>
</dbReference>
<evidence type="ECO:0000256" key="3">
    <source>
        <dbReference type="SAM" id="SignalP"/>
    </source>
</evidence>
<dbReference type="AlphaFoldDB" id="A0A2T7NZY3"/>
<evidence type="ECO:0000259" key="4">
    <source>
        <dbReference type="PROSITE" id="PS50184"/>
    </source>
</evidence>
<keyword evidence="2" id="KW-0472">Membrane</keyword>
<dbReference type="Proteomes" id="UP000245119">
    <property type="component" value="Linkage Group LG8"/>
</dbReference>
<dbReference type="Gene3D" id="2.60.40.10">
    <property type="entry name" value="Immunoglobulins"/>
    <property type="match status" value="2"/>
</dbReference>
<dbReference type="OrthoDB" id="6143302at2759"/>
<dbReference type="CDD" id="cd00063">
    <property type="entry name" value="FN3"/>
    <property type="match status" value="2"/>
</dbReference>
<dbReference type="PANTHER" id="PTHR11348">
    <property type="entry name" value="CONNECTIVE TISSUE GROWTH FACTOR-RELATED"/>
    <property type="match status" value="1"/>
</dbReference>
<proteinExistence type="predicted"/>
<keyword evidence="2" id="KW-1133">Transmembrane helix</keyword>
<feature type="signal peptide" evidence="3">
    <location>
        <begin position="1"/>
        <end position="42"/>
    </location>
</feature>
<sequence>MLTLLTTVFSCRCQPCVESCESRTLSVLCVVVVLLLSSAVRGQSCGQQTACAGGRPPDSRGCCPLGAGQVCGQRTGAACDGELGYRCMDADGNVTVSDEGVCTGTFDLNVTEVRQDGLDLQWRDFRPQDYEFEYALLYCRNSFTTDLSTWTTVDIGTSPEYTLRNLSPGTLYFIRVAIWEDAYEGILGTMSEAVWATTASTGHCTHNGQEIQVGHVTQNCEEVCTCQASGQFTCQPRCPPPQAPDNCTVHQVEECSCNFTVLCQEQQDTTDSPGTSGSPWTGSSASEALPCQYNGSAYSHGTNWTDVTNCSNCWCHWGLVTCHSLCQETVAPPGCVNPVWRRSTDGCCQTFECDPQDVCIYNDTTYAVGDVFNDDCGLCTCNATSIVTCISTCPPVYLPFPTLLCPFPHVRRTVCCDTVQCLEENIDAQTMISRLMAISYEPHSLTISFEVDRASWRSVTQDRYQVMTSHSGADPHSWRSTTVAPRRVDIDENSSSPSVLLHRSAAIQVGERVYVTLDQLEANTTYYIRVTPVTARDMGVTEESSNATILLGFLAATTLKEVSAVTSPPPSTHRSHQQVGLTVYNISYDAASFRWPTLDDESLSYVTGLVIEYRDDVTEDWNATALMLPTATSHRVTYLMANHKYFARLVALALPTDRISMSSVEFVTTTTYQAFVLLAAAVVAACVTWRRKHGKCQKETAFENMTFGVPIRKCSMEESNGLDRTAGNGVLRKEDKKSHDIC</sequence>
<dbReference type="InterPro" id="IPR003961">
    <property type="entry name" value="FN3_dom"/>
</dbReference>
<organism evidence="6 7">
    <name type="scientific">Pomacea canaliculata</name>
    <name type="common">Golden apple snail</name>
    <dbReference type="NCBI Taxonomy" id="400727"/>
    <lineage>
        <taxon>Eukaryota</taxon>
        <taxon>Metazoa</taxon>
        <taxon>Spiralia</taxon>
        <taxon>Lophotrochozoa</taxon>
        <taxon>Mollusca</taxon>
        <taxon>Gastropoda</taxon>
        <taxon>Caenogastropoda</taxon>
        <taxon>Architaenioglossa</taxon>
        <taxon>Ampullarioidea</taxon>
        <taxon>Ampullariidae</taxon>
        <taxon>Pomacea</taxon>
    </lineage>
</organism>
<dbReference type="SUPFAM" id="SSF49265">
    <property type="entry name" value="Fibronectin type III"/>
    <property type="match status" value="1"/>
</dbReference>
<name>A0A2T7NZY3_POMCA</name>
<evidence type="ECO:0000313" key="6">
    <source>
        <dbReference type="EMBL" id="PVD26722.1"/>
    </source>
</evidence>
<dbReference type="SMART" id="SM00214">
    <property type="entry name" value="VWC"/>
    <property type="match status" value="3"/>
</dbReference>
<accession>A0A2T7NZY3</accession>
<keyword evidence="2" id="KW-0812">Transmembrane</keyword>
<dbReference type="GO" id="GO:0045597">
    <property type="term" value="P:positive regulation of cell differentiation"/>
    <property type="evidence" value="ECO:0007669"/>
    <property type="project" value="TreeGrafter"/>
</dbReference>
<feature type="domain" description="Fibronectin type-III" evidence="5">
    <location>
        <begin position="104"/>
        <end position="201"/>
    </location>
</feature>
<dbReference type="GO" id="GO:0005615">
    <property type="term" value="C:extracellular space"/>
    <property type="evidence" value="ECO:0007669"/>
    <property type="project" value="TreeGrafter"/>
</dbReference>
<dbReference type="InterPro" id="IPR001007">
    <property type="entry name" value="VWF_dom"/>
</dbReference>
<dbReference type="InterPro" id="IPR013783">
    <property type="entry name" value="Ig-like_fold"/>
</dbReference>
<gene>
    <name evidence="6" type="ORF">C0Q70_14400</name>
</gene>
<feature type="domain" description="VWFC" evidence="4">
    <location>
        <begin position="289"/>
        <end position="354"/>
    </location>
</feature>
<dbReference type="InterPro" id="IPR036116">
    <property type="entry name" value="FN3_sf"/>
</dbReference>
<protein>
    <recommendedName>
        <fullName evidence="8">Fibronectin type-III domain-containing protein</fullName>
    </recommendedName>
</protein>
<evidence type="ECO:0008006" key="8">
    <source>
        <dbReference type="Google" id="ProtNLM"/>
    </source>
</evidence>
<dbReference type="SMART" id="SM00060">
    <property type="entry name" value="FN3"/>
    <property type="match status" value="3"/>
</dbReference>
<evidence type="ECO:0000313" key="7">
    <source>
        <dbReference type="Proteomes" id="UP000245119"/>
    </source>
</evidence>
<evidence type="ECO:0000259" key="5">
    <source>
        <dbReference type="PROSITE" id="PS50853"/>
    </source>
</evidence>
<keyword evidence="7" id="KW-1185">Reference proteome</keyword>
<dbReference type="GO" id="GO:0005178">
    <property type="term" value="F:integrin binding"/>
    <property type="evidence" value="ECO:0007669"/>
    <property type="project" value="TreeGrafter"/>
</dbReference>
<keyword evidence="1 3" id="KW-0732">Signal</keyword>
<evidence type="ECO:0000256" key="2">
    <source>
        <dbReference type="SAM" id="Phobius"/>
    </source>
</evidence>
<reference evidence="6 7" key="1">
    <citation type="submission" date="2018-04" db="EMBL/GenBank/DDBJ databases">
        <title>The genome of golden apple snail Pomacea canaliculata provides insight into stress tolerance and invasive adaptation.</title>
        <authorList>
            <person name="Liu C."/>
            <person name="Liu B."/>
            <person name="Ren Y."/>
            <person name="Zhang Y."/>
            <person name="Wang H."/>
            <person name="Li S."/>
            <person name="Jiang F."/>
            <person name="Yin L."/>
            <person name="Zhang G."/>
            <person name="Qian W."/>
            <person name="Fan W."/>
        </authorList>
    </citation>
    <scope>NUCLEOTIDE SEQUENCE [LARGE SCALE GENOMIC DNA]</scope>
    <source>
        <strain evidence="6">SZHN2017</strain>
        <tissue evidence="6">Muscle</tissue>
    </source>
</reference>
<feature type="chain" id="PRO_5015396194" description="Fibronectin type-III domain-containing protein" evidence="3">
    <location>
        <begin position="43"/>
        <end position="742"/>
    </location>
</feature>
<feature type="domain" description="Fibronectin type-III" evidence="5">
    <location>
        <begin position="577"/>
        <end position="674"/>
    </location>
</feature>
<dbReference type="InterPro" id="IPR050941">
    <property type="entry name" value="CCN"/>
</dbReference>
<dbReference type="EMBL" id="PZQS01000008">
    <property type="protein sequence ID" value="PVD26722.1"/>
    <property type="molecule type" value="Genomic_DNA"/>
</dbReference>
<dbReference type="PROSITE" id="PS50853">
    <property type="entry name" value="FN3"/>
    <property type="match status" value="2"/>
</dbReference>
<dbReference type="STRING" id="400727.A0A2T7NZY3"/>
<evidence type="ECO:0000256" key="1">
    <source>
        <dbReference type="ARBA" id="ARBA00022729"/>
    </source>
</evidence>
<feature type="transmembrane region" description="Helical" evidence="2">
    <location>
        <begin position="671"/>
        <end position="689"/>
    </location>
</feature>
<dbReference type="PROSITE" id="PS50184">
    <property type="entry name" value="VWFC_2"/>
    <property type="match status" value="1"/>
</dbReference>
<comment type="caution">
    <text evidence="6">The sequence shown here is derived from an EMBL/GenBank/DDBJ whole genome shotgun (WGS) entry which is preliminary data.</text>
</comment>